<protein>
    <recommendedName>
        <fullName evidence="4">Peptidase</fullName>
    </recommendedName>
</protein>
<dbReference type="AlphaFoldDB" id="A0A2W6J5T8"/>
<feature type="compositionally biased region" description="Low complexity" evidence="1">
    <location>
        <begin position="242"/>
        <end position="259"/>
    </location>
</feature>
<name>A0A2W6J5T8_STEMA</name>
<feature type="region of interest" description="Disordered" evidence="1">
    <location>
        <begin position="211"/>
        <end position="261"/>
    </location>
</feature>
<evidence type="ECO:0000256" key="1">
    <source>
        <dbReference type="SAM" id="MobiDB-lite"/>
    </source>
</evidence>
<dbReference type="Proteomes" id="UP000249614">
    <property type="component" value="Unassembled WGS sequence"/>
</dbReference>
<sequence>MNQPAATLQIFKAGTHVAEDGRTLTFSEADVQQIADSYDPALHEAPIVVGHPKTDDPAYGWGKALQAKDGLLLAEPHQVDPAFAELANNGRFKKISASIFMPDSPGNPTPGKYYLRHIGFLGAQPPAVKGLKSASFAEGDDAACFAMSLAPLGWTLTDLFRRFRDWLIDTQGLETADQVIPDWQIRGIESSTRDDDNSRTSALFASPLLTQFPRSAHGGPAPVQAPPPTREQVKSEIDPMSQQHNAEQAQRQQQLDQQASTLDAREKALAAREQAARREDAVAFAEGLVKEGKLLPRQQPAVVELLLAQPNGKEPLNFAEGETTVSKPAESVLRELLTSLPKAVDFSEKSGGDAPNAAVNFAAPAGVHVDASRADLFNKAKAYQQQHPGTSWAAAVAAVGG</sequence>
<comment type="caution">
    <text evidence="2">The sequence shown here is derived from an EMBL/GenBank/DDBJ whole genome shotgun (WGS) entry which is preliminary data.</text>
</comment>
<dbReference type="RefSeq" id="WP_111111875.1">
    <property type="nucleotide sequence ID" value="NZ_LXXM01000101.1"/>
</dbReference>
<proteinExistence type="predicted"/>
<organism evidence="2 3">
    <name type="scientific">Stenotrophomonas maltophilia</name>
    <name type="common">Pseudomonas maltophilia</name>
    <name type="synonym">Xanthomonas maltophilia</name>
    <dbReference type="NCBI Taxonomy" id="40324"/>
    <lineage>
        <taxon>Bacteria</taxon>
        <taxon>Pseudomonadati</taxon>
        <taxon>Pseudomonadota</taxon>
        <taxon>Gammaproteobacteria</taxon>
        <taxon>Lysobacterales</taxon>
        <taxon>Lysobacteraceae</taxon>
        <taxon>Stenotrophomonas</taxon>
        <taxon>Stenotrophomonas maltophilia group</taxon>
    </lineage>
</organism>
<reference evidence="2 3" key="1">
    <citation type="submission" date="2016-05" db="EMBL/GenBank/DDBJ databases">
        <authorList>
            <person name="Lavstsen T."/>
            <person name="Jespersen J.S."/>
        </authorList>
    </citation>
    <scope>NUCLEOTIDE SEQUENCE [LARGE SCALE GENOMIC DNA]</scope>
    <source>
        <strain evidence="2 3">SM-5815</strain>
    </source>
</reference>
<gene>
    <name evidence="2" type="ORF">A7X83_04960</name>
</gene>
<evidence type="ECO:0000313" key="2">
    <source>
        <dbReference type="EMBL" id="PZS94329.1"/>
    </source>
</evidence>
<evidence type="ECO:0000313" key="3">
    <source>
        <dbReference type="Proteomes" id="UP000249614"/>
    </source>
</evidence>
<accession>A0A2W6J5T8</accession>
<evidence type="ECO:0008006" key="4">
    <source>
        <dbReference type="Google" id="ProtNLM"/>
    </source>
</evidence>
<dbReference type="EMBL" id="LXXM01000101">
    <property type="protein sequence ID" value="PZS94329.1"/>
    <property type="molecule type" value="Genomic_DNA"/>
</dbReference>